<dbReference type="AlphaFoldDB" id="A0AAW2YC83"/>
<protein>
    <submittedName>
        <fullName evidence="1">Uncharacterized protein</fullName>
    </submittedName>
</protein>
<proteinExistence type="predicted"/>
<reference evidence="1" key="1">
    <citation type="submission" date="2020-06" db="EMBL/GenBank/DDBJ databases">
        <authorList>
            <person name="Li T."/>
            <person name="Hu X."/>
            <person name="Zhang T."/>
            <person name="Song X."/>
            <person name="Zhang H."/>
            <person name="Dai N."/>
            <person name="Sheng W."/>
            <person name="Hou X."/>
            <person name="Wei L."/>
        </authorList>
    </citation>
    <scope>NUCLEOTIDE SEQUENCE</scope>
    <source>
        <strain evidence="1">KEN1</strain>
        <tissue evidence="1">Leaf</tissue>
    </source>
</reference>
<organism evidence="1">
    <name type="scientific">Sesamum latifolium</name>
    <dbReference type="NCBI Taxonomy" id="2727402"/>
    <lineage>
        <taxon>Eukaryota</taxon>
        <taxon>Viridiplantae</taxon>
        <taxon>Streptophyta</taxon>
        <taxon>Embryophyta</taxon>
        <taxon>Tracheophyta</taxon>
        <taxon>Spermatophyta</taxon>
        <taxon>Magnoliopsida</taxon>
        <taxon>eudicotyledons</taxon>
        <taxon>Gunneridae</taxon>
        <taxon>Pentapetalae</taxon>
        <taxon>asterids</taxon>
        <taxon>lamiids</taxon>
        <taxon>Lamiales</taxon>
        <taxon>Pedaliaceae</taxon>
        <taxon>Sesamum</taxon>
    </lineage>
</organism>
<sequence length="57" mass="6119">MLMYLVARARRTSNLVAGFLANDLKKSPSINPCAKALALTSWVAEGISKAAVLNLCR</sequence>
<dbReference type="EMBL" id="JACGWN010000001">
    <property type="protein sequence ID" value="KAL0463087.1"/>
    <property type="molecule type" value="Genomic_DNA"/>
</dbReference>
<reference evidence="1" key="2">
    <citation type="journal article" date="2024" name="Plant">
        <title>Genomic evolution and insights into agronomic trait innovations of Sesamum species.</title>
        <authorList>
            <person name="Miao H."/>
            <person name="Wang L."/>
            <person name="Qu L."/>
            <person name="Liu H."/>
            <person name="Sun Y."/>
            <person name="Le M."/>
            <person name="Wang Q."/>
            <person name="Wei S."/>
            <person name="Zheng Y."/>
            <person name="Lin W."/>
            <person name="Duan Y."/>
            <person name="Cao H."/>
            <person name="Xiong S."/>
            <person name="Wang X."/>
            <person name="Wei L."/>
            <person name="Li C."/>
            <person name="Ma Q."/>
            <person name="Ju M."/>
            <person name="Zhao R."/>
            <person name="Li G."/>
            <person name="Mu C."/>
            <person name="Tian Q."/>
            <person name="Mei H."/>
            <person name="Zhang T."/>
            <person name="Gao T."/>
            <person name="Zhang H."/>
        </authorList>
    </citation>
    <scope>NUCLEOTIDE SEQUENCE</scope>
    <source>
        <strain evidence="1">KEN1</strain>
    </source>
</reference>
<evidence type="ECO:0000313" key="1">
    <source>
        <dbReference type="EMBL" id="KAL0463087.1"/>
    </source>
</evidence>
<name>A0AAW2YC83_9LAMI</name>
<accession>A0AAW2YC83</accession>
<gene>
    <name evidence="1" type="ORF">Slati_0196300</name>
</gene>
<comment type="caution">
    <text evidence="1">The sequence shown here is derived from an EMBL/GenBank/DDBJ whole genome shotgun (WGS) entry which is preliminary data.</text>
</comment>